<organism evidence="5 6">
    <name type="scientific">Mytilus coruscus</name>
    <name type="common">Sea mussel</name>
    <dbReference type="NCBI Taxonomy" id="42192"/>
    <lineage>
        <taxon>Eukaryota</taxon>
        <taxon>Metazoa</taxon>
        <taxon>Spiralia</taxon>
        <taxon>Lophotrochozoa</taxon>
        <taxon>Mollusca</taxon>
        <taxon>Bivalvia</taxon>
        <taxon>Autobranchia</taxon>
        <taxon>Pteriomorphia</taxon>
        <taxon>Mytilida</taxon>
        <taxon>Mytiloidea</taxon>
        <taxon>Mytilidae</taxon>
        <taxon>Mytilinae</taxon>
        <taxon>Mytilus</taxon>
    </lineage>
</organism>
<comment type="caution">
    <text evidence="3">Lacks conserved residue(s) required for the propagation of feature annotation.</text>
</comment>
<evidence type="ECO:0000256" key="3">
    <source>
        <dbReference type="PROSITE-ProRule" id="PRU00196"/>
    </source>
</evidence>
<evidence type="ECO:0000256" key="2">
    <source>
        <dbReference type="ARBA" id="ARBA00023180"/>
    </source>
</evidence>
<dbReference type="InterPro" id="IPR000884">
    <property type="entry name" value="TSP1_rpt"/>
</dbReference>
<keyword evidence="1 3" id="KW-1015">Disulfide bond</keyword>
<dbReference type="EC" id="3.4.21.-" evidence="5"/>
<dbReference type="PROSITE" id="PS50287">
    <property type="entry name" value="SRCR_2"/>
    <property type="match status" value="1"/>
</dbReference>
<dbReference type="PRINTS" id="PR00258">
    <property type="entry name" value="SPERACTRCPTR"/>
</dbReference>
<dbReference type="GO" id="GO:0016787">
    <property type="term" value="F:hydrolase activity"/>
    <property type="evidence" value="ECO:0007669"/>
    <property type="project" value="UniProtKB-KW"/>
</dbReference>
<dbReference type="SMART" id="SM00202">
    <property type="entry name" value="SR"/>
    <property type="match status" value="1"/>
</dbReference>
<dbReference type="InterPro" id="IPR001190">
    <property type="entry name" value="SRCR"/>
</dbReference>
<dbReference type="SUPFAM" id="SSF56487">
    <property type="entry name" value="SRCR-like"/>
    <property type="match status" value="1"/>
</dbReference>
<name>A0A6J8AEU5_MYTCO</name>
<evidence type="ECO:0000313" key="6">
    <source>
        <dbReference type="Proteomes" id="UP000507470"/>
    </source>
</evidence>
<evidence type="ECO:0000313" key="5">
    <source>
        <dbReference type="EMBL" id="CAC5366311.1"/>
    </source>
</evidence>
<protein>
    <submittedName>
        <fullName evidence="5">PRSS12</fullName>
        <ecNumber evidence="5">3.4.21.-</ecNumber>
    </submittedName>
</protein>
<dbReference type="GO" id="GO:0016020">
    <property type="term" value="C:membrane"/>
    <property type="evidence" value="ECO:0007669"/>
    <property type="project" value="InterPro"/>
</dbReference>
<evidence type="ECO:0000259" key="4">
    <source>
        <dbReference type="PROSITE" id="PS50287"/>
    </source>
</evidence>
<dbReference type="PANTHER" id="PTHR48071">
    <property type="entry name" value="SRCR DOMAIN-CONTAINING PROTEIN"/>
    <property type="match status" value="1"/>
</dbReference>
<dbReference type="FunFam" id="3.10.250.10:FF:000011">
    <property type="entry name" value="Scavenger receptor class A member 5"/>
    <property type="match status" value="1"/>
</dbReference>
<dbReference type="Pfam" id="PF00090">
    <property type="entry name" value="TSP_1"/>
    <property type="match status" value="1"/>
</dbReference>
<dbReference type="EMBL" id="CACVKT020001227">
    <property type="protein sequence ID" value="CAC5366311.1"/>
    <property type="molecule type" value="Genomic_DNA"/>
</dbReference>
<accession>A0A6J8AEU5</accession>
<dbReference type="PRINTS" id="PR01705">
    <property type="entry name" value="TSP1REPEAT"/>
</dbReference>
<feature type="disulfide bond" evidence="3">
    <location>
        <begin position="112"/>
        <end position="122"/>
    </location>
</feature>
<dbReference type="PANTHER" id="PTHR48071:SF18">
    <property type="entry name" value="DELETED IN MALIGNANT BRAIN TUMORS 1 PROTEIN-RELATED"/>
    <property type="match status" value="1"/>
</dbReference>
<evidence type="ECO:0000256" key="1">
    <source>
        <dbReference type="ARBA" id="ARBA00023157"/>
    </source>
</evidence>
<dbReference type="OrthoDB" id="6156774at2759"/>
<dbReference type="InterPro" id="IPR036772">
    <property type="entry name" value="SRCR-like_dom_sf"/>
</dbReference>
<dbReference type="Pfam" id="PF00530">
    <property type="entry name" value="SRCR"/>
    <property type="match status" value="1"/>
</dbReference>
<keyword evidence="5" id="KW-0378">Hydrolase</keyword>
<feature type="domain" description="SRCR" evidence="4">
    <location>
        <begin position="44"/>
        <end position="141"/>
    </location>
</feature>
<dbReference type="Proteomes" id="UP000507470">
    <property type="component" value="Unassembled WGS sequence"/>
</dbReference>
<sequence>MLTNDTKAVFEGWVDISVSGTMRQLIGLLFIIRQMVVCQITGDLRLNNSTRYYEGRLEIYLNGTWGTVCDDHFSDIDAAVACRQLGYRTGIVVSSNIITDGFGIIWLDDVSCTGTESKLMNCTYTEKHNCGHNEDVGIRCVPLCLTFGNGGLSIWSVWSSCFYEGYQLRTRTCTNPVTPYGGQFCQGHFAEERKCIVSCYSTM</sequence>
<dbReference type="InterPro" id="IPR036383">
    <property type="entry name" value="TSP1_rpt_sf"/>
</dbReference>
<proteinExistence type="predicted"/>
<dbReference type="Gene3D" id="2.20.100.10">
    <property type="entry name" value="Thrombospondin type-1 (TSP1) repeat"/>
    <property type="match status" value="1"/>
</dbReference>
<keyword evidence="2" id="KW-0325">Glycoprotein</keyword>
<dbReference type="SUPFAM" id="SSF82895">
    <property type="entry name" value="TSP-1 type 1 repeat"/>
    <property type="match status" value="1"/>
</dbReference>
<dbReference type="Gene3D" id="3.10.250.10">
    <property type="entry name" value="SRCR-like domain"/>
    <property type="match status" value="1"/>
</dbReference>
<gene>
    <name evidence="5" type="ORF">MCOR_6661</name>
</gene>
<reference evidence="5 6" key="1">
    <citation type="submission" date="2020-06" db="EMBL/GenBank/DDBJ databases">
        <authorList>
            <person name="Li R."/>
            <person name="Bekaert M."/>
        </authorList>
    </citation>
    <scope>NUCLEOTIDE SEQUENCE [LARGE SCALE GENOMIC DNA]</scope>
    <source>
        <strain evidence="6">wild</strain>
    </source>
</reference>
<dbReference type="PROSITE" id="PS50092">
    <property type="entry name" value="TSP1"/>
    <property type="match status" value="1"/>
</dbReference>
<keyword evidence="6" id="KW-1185">Reference proteome</keyword>
<dbReference type="AlphaFoldDB" id="A0A6J8AEU5"/>